<evidence type="ECO:0000313" key="4">
    <source>
        <dbReference type="Proteomes" id="UP000014760"/>
    </source>
</evidence>
<gene>
    <name evidence="2" type="ORF">CAPTEDRAFT_177566</name>
</gene>
<organism evidence="2">
    <name type="scientific">Capitella teleta</name>
    <name type="common">Polychaete worm</name>
    <dbReference type="NCBI Taxonomy" id="283909"/>
    <lineage>
        <taxon>Eukaryota</taxon>
        <taxon>Metazoa</taxon>
        <taxon>Spiralia</taxon>
        <taxon>Lophotrochozoa</taxon>
        <taxon>Annelida</taxon>
        <taxon>Polychaeta</taxon>
        <taxon>Sedentaria</taxon>
        <taxon>Scolecida</taxon>
        <taxon>Capitellidae</taxon>
        <taxon>Capitella</taxon>
    </lineage>
</organism>
<proteinExistence type="predicted"/>
<protein>
    <submittedName>
        <fullName evidence="2 3">Uncharacterized protein</fullName>
    </submittedName>
</protein>
<dbReference type="OrthoDB" id="48509at2759"/>
<evidence type="ECO:0000313" key="3">
    <source>
        <dbReference type="EnsemblMetazoa" id="CapteP177566"/>
    </source>
</evidence>
<dbReference type="PANTHER" id="PTHR14445">
    <property type="entry name" value="GRB10 INTERACTING GYF PROTEIN"/>
    <property type="match status" value="1"/>
</dbReference>
<name>R7U2K8_CAPTE</name>
<feature type="region of interest" description="Disordered" evidence="1">
    <location>
        <begin position="63"/>
        <end position="133"/>
    </location>
</feature>
<dbReference type="OMA" id="YTVHANS"/>
<dbReference type="STRING" id="283909.R7U2K8"/>
<dbReference type="EMBL" id="AMQN01010912">
    <property type="status" value="NOT_ANNOTATED_CDS"/>
    <property type="molecule type" value="Genomic_DNA"/>
</dbReference>
<sequence length="159" mass="18003">MKPQDDFTRWCESALKGLQTSVDVPTFIAFLKDVDSPYEVNDYVRSYLGDSPAAAQFSKEFIEKRSRHKNQQKHQEPEESMWGPAPAVNPNKGIKSSTLNNNGMSSNHNMKEKEVESEEARNKRRKKKMQKLDASSILGFTVQADPDRVNIGEIDTGLN</sequence>
<reference evidence="2 4" key="2">
    <citation type="journal article" date="2013" name="Nature">
        <title>Insights into bilaterian evolution from three spiralian genomes.</title>
        <authorList>
            <person name="Simakov O."/>
            <person name="Marletaz F."/>
            <person name="Cho S.J."/>
            <person name="Edsinger-Gonzales E."/>
            <person name="Havlak P."/>
            <person name="Hellsten U."/>
            <person name="Kuo D.H."/>
            <person name="Larsson T."/>
            <person name="Lv J."/>
            <person name="Arendt D."/>
            <person name="Savage R."/>
            <person name="Osoegawa K."/>
            <person name="de Jong P."/>
            <person name="Grimwood J."/>
            <person name="Chapman J.A."/>
            <person name="Shapiro H."/>
            <person name="Aerts A."/>
            <person name="Otillar R.P."/>
            <person name="Terry A.Y."/>
            <person name="Boore J.L."/>
            <person name="Grigoriev I.V."/>
            <person name="Lindberg D.R."/>
            <person name="Seaver E.C."/>
            <person name="Weisblat D.A."/>
            <person name="Putnam N.H."/>
            <person name="Rokhsar D.S."/>
        </authorList>
    </citation>
    <scope>NUCLEOTIDE SEQUENCE</scope>
    <source>
        <strain evidence="2 4">I ESC-2004</strain>
    </source>
</reference>
<reference evidence="3" key="3">
    <citation type="submission" date="2015-06" db="UniProtKB">
        <authorList>
            <consortium name="EnsemblMetazoa"/>
        </authorList>
    </citation>
    <scope>IDENTIFICATION</scope>
</reference>
<feature type="compositionally biased region" description="Polar residues" evidence="1">
    <location>
        <begin position="94"/>
        <end position="108"/>
    </location>
</feature>
<dbReference type="HOGENOM" id="CLU_1662474_0_0_1"/>
<evidence type="ECO:0000256" key="1">
    <source>
        <dbReference type="SAM" id="MobiDB-lite"/>
    </source>
</evidence>
<dbReference type="GO" id="GO:0005829">
    <property type="term" value="C:cytosol"/>
    <property type="evidence" value="ECO:0007669"/>
    <property type="project" value="TreeGrafter"/>
</dbReference>
<evidence type="ECO:0000313" key="2">
    <source>
        <dbReference type="EMBL" id="ELT97400.1"/>
    </source>
</evidence>
<dbReference type="PANTHER" id="PTHR14445:SF36">
    <property type="entry name" value="FI03272P-RELATED"/>
    <property type="match status" value="1"/>
</dbReference>
<keyword evidence="4" id="KW-1185">Reference proteome</keyword>
<dbReference type="EnsemblMetazoa" id="CapteT177566">
    <property type="protein sequence ID" value="CapteP177566"/>
    <property type="gene ID" value="CapteG177566"/>
</dbReference>
<dbReference type="EMBL" id="KB308566">
    <property type="protein sequence ID" value="ELT97400.1"/>
    <property type="molecule type" value="Genomic_DNA"/>
</dbReference>
<dbReference type="InterPro" id="IPR051640">
    <property type="entry name" value="GRB10-interact_GYF"/>
</dbReference>
<dbReference type="AlphaFoldDB" id="R7U2K8"/>
<feature type="compositionally biased region" description="Basic and acidic residues" evidence="1">
    <location>
        <begin position="109"/>
        <end position="121"/>
    </location>
</feature>
<accession>R7U2K8</accession>
<dbReference type="Proteomes" id="UP000014760">
    <property type="component" value="Unassembled WGS sequence"/>
</dbReference>
<reference evidence="4" key="1">
    <citation type="submission" date="2012-12" db="EMBL/GenBank/DDBJ databases">
        <authorList>
            <person name="Hellsten U."/>
            <person name="Grimwood J."/>
            <person name="Chapman J.A."/>
            <person name="Shapiro H."/>
            <person name="Aerts A."/>
            <person name="Otillar R.P."/>
            <person name="Terry A.Y."/>
            <person name="Boore J.L."/>
            <person name="Simakov O."/>
            <person name="Marletaz F."/>
            <person name="Cho S.-J."/>
            <person name="Edsinger-Gonzales E."/>
            <person name="Havlak P."/>
            <person name="Kuo D.-H."/>
            <person name="Larsson T."/>
            <person name="Lv J."/>
            <person name="Arendt D."/>
            <person name="Savage R."/>
            <person name="Osoegawa K."/>
            <person name="de Jong P."/>
            <person name="Lindberg D.R."/>
            <person name="Seaver E.C."/>
            <person name="Weisblat D.A."/>
            <person name="Putnam N.H."/>
            <person name="Grigoriev I.V."/>
            <person name="Rokhsar D.S."/>
        </authorList>
    </citation>
    <scope>NUCLEOTIDE SEQUENCE</scope>
    <source>
        <strain evidence="4">I ESC-2004</strain>
    </source>
</reference>